<keyword evidence="2" id="KW-1185">Reference proteome</keyword>
<organism evidence="1 2">
    <name type="scientific">Funneliformis mosseae</name>
    <name type="common">Endomycorrhizal fungus</name>
    <name type="synonym">Glomus mosseae</name>
    <dbReference type="NCBI Taxonomy" id="27381"/>
    <lineage>
        <taxon>Eukaryota</taxon>
        <taxon>Fungi</taxon>
        <taxon>Fungi incertae sedis</taxon>
        <taxon>Mucoromycota</taxon>
        <taxon>Glomeromycotina</taxon>
        <taxon>Glomeromycetes</taxon>
        <taxon>Glomerales</taxon>
        <taxon>Glomeraceae</taxon>
        <taxon>Funneliformis</taxon>
    </lineage>
</organism>
<reference evidence="1" key="1">
    <citation type="submission" date="2021-06" db="EMBL/GenBank/DDBJ databases">
        <authorList>
            <person name="Kallberg Y."/>
            <person name="Tangrot J."/>
            <person name="Rosling A."/>
        </authorList>
    </citation>
    <scope>NUCLEOTIDE SEQUENCE</scope>
    <source>
        <strain evidence="1">87-6 pot B 2015</strain>
    </source>
</reference>
<feature type="non-terminal residue" evidence="1">
    <location>
        <position position="168"/>
    </location>
</feature>
<name>A0A9N9IFX4_FUNMO</name>
<evidence type="ECO:0000313" key="1">
    <source>
        <dbReference type="EMBL" id="CAG8733199.1"/>
    </source>
</evidence>
<comment type="caution">
    <text evidence="1">The sequence shown here is derived from an EMBL/GenBank/DDBJ whole genome shotgun (WGS) entry which is preliminary data.</text>
</comment>
<dbReference type="EMBL" id="CAJVPP010017657">
    <property type="protein sequence ID" value="CAG8733199.1"/>
    <property type="molecule type" value="Genomic_DNA"/>
</dbReference>
<dbReference type="AlphaFoldDB" id="A0A9N9IFX4"/>
<dbReference type="Proteomes" id="UP000789375">
    <property type="component" value="Unassembled WGS sequence"/>
</dbReference>
<gene>
    <name evidence="1" type="ORF">FMOSSE_LOCUS15748</name>
</gene>
<sequence length="168" mass="19574">ELLNLNPPKQQLMEQANTMWTEVKGKNTNEIKNFITNFLNTPVPLIENRFQVLNFRPVRHTISKPIQVYSELNKKNQIVPNAISQYSAISKKECVQKNVVEYTIMLNITTDTAQGKLQEQKRQLLENNVVEKYDSPGRPLYSLKNPELYNQLHICVEFSSANNRQRKE</sequence>
<proteinExistence type="predicted"/>
<protein>
    <submittedName>
        <fullName evidence="1">12417_t:CDS:1</fullName>
    </submittedName>
</protein>
<accession>A0A9N9IFX4</accession>
<evidence type="ECO:0000313" key="2">
    <source>
        <dbReference type="Proteomes" id="UP000789375"/>
    </source>
</evidence>